<name>A0ABP8VA76_9GAMM</name>
<feature type="domain" description="Flagellar motor switch protein FliN-like C-terminal" evidence="11">
    <location>
        <begin position="244"/>
        <end position="306"/>
    </location>
</feature>
<keyword evidence="7" id="KW-0283">Flagellar rotation</keyword>
<evidence type="ECO:0000256" key="9">
    <source>
        <dbReference type="ARBA" id="ARBA00023143"/>
    </source>
</evidence>
<accession>A0ABP8VA76</accession>
<dbReference type="EMBL" id="BAABFL010000465">
    <property type="protein sequence ID" value="GAA4651920.1"/>
    <property type="molecule type" value="Genomic_DNA"/>
</dbReference>
<comment type="function">
    <text evidence="10">FliM is one of three proteins (FliG, FliN, FliM) that forms the rotor-mounted switch complex (C ring), located at the base of the basal body. This complex interacts with the CheY and CheZ chemotaxis proteins, in addition to contacting components of the motor that determine the direction of flagellar rotation.</text>
</comment>
<proteinExistence type="inferred from homology"/>
<dbReference type="Proteomes" id="UP001500604">
    <property type="component" value="Unassembled WGS sequence"/>
</dbReference>
<dbReference type="InterPro" id="IPR001543">
    <property type="entry name" value="FliN-like_C"/>
</dbReference>
<comment type="caution">
    <text evidence="12">The sequence shown here is derived from an EMBL/GenBank/DDBJ whole genome shotgun (WGS) entry which is preliminary data.</text>
</comment>
<dbReference type="PANTHER" id="PTHR30034:SF6">
    <property type="entry name" value="YOP PROTEINS TRANSLOCATION PROTEIN Q"/>
    <property type="match status" value="1"/>
</dbReference>
<evidence type="ECO:0000256" key="5">
    <source>
        <dbReference type="ARBA" id="ARBA00022475"/>
    </source>
</evidence>
<keyword evidence="6" id="KW-0145">Chemotaxis</keyword>
<organism evidence="12 13">
    <name type="scientific">Kistimonas scapharcae</name>
    <dbReference type="NCBI Taxonomy" id="1036133"/>
    <lineage>
        <taxon>Bacteria</taxon>
        <taxon>Pseudomonadati</taxon>
        <taxon>Pseudomonadota</taxon>
        <taxon>Gammaproteobacteria</taxon>
        <taxon>Oceanospirillales</taxon>
        <taxon>Endozoicomonadaceae</taxon>
        <taxon>Kistimonas</taxon>
    </lineage>
</organism>
<protein>
    <recommendedName>
        <fullName evidence="4">Flagellar motor switch protein FliM</fullName>
    </recommendedName>
</protein>
<keyword evidence="5" id="KW-1003">Cell membrane</keyword>
<dbReference type="Pfam" id="PF01052">
    <property type="entry name" value="FliMN_C"/>
    <property type="match status" value="1"/>
</dbReference>
<dbReference type="SUPFAM" id="SSF101801">
    <property type="entry name" value="Surface presentation of antigens (SPOA)"/>
    <property type="match status" value="1"/>
</dbReference>
<dbReference type="PANTHER" id="PTHR30034">
    <property type="entry name" value="FLAGELLAR MOTOR SWITCH PROTEIN FLIM"/>
    <property type="match status" value="1"/>
</dbReference>
<gene>
    <name evidence="12" type="ORF">GCM10023116_42040</name>
</gene>
<evidence type="ECO:0000313" key="12">
    <source>
        <dbReference type="EMBL" id="GAA4651920.1"/>
    </source>
</evidence>
<evidence type="ECO:0000256" key="6">
    <source>
        <dbReference type="ARBA" id="ARBA00022500"/>
    </source>
</evidence>
<evidence type="ECO:0000256" key="1">
    <source>
        <dbReference type="ARBA" id="ARBA00004117"/>
    </source>
</evidence>
<dbReference type="InterPro" id="IPR036429">
    <property type="entry name" value="SpoA-like_sf"/>
</dbReference>
<evidence type="ECO:0000256" key="10">
    <source>
        <dbReference type="ARBA" id="ARBA00025044"/>
    </source>
</evidence>
<evidence type="ECO:0000256" key="8">
    <source>
        <dbReference type="ARBA" id="ARBA00023136"/>
    </source>
</evidence>
<dbReference type="Gene3D" id="3.40.1550.10">
    <property type="entry name" value="CheC-like"/>
    <property type="match status" value="1"/>
</dbReference>
<dbReference type="RefSeq" id="WP_345198390.1">
    <property type="nucleotide sequence ID" value="NZ_BAABFL010000465.1"/>
</dbReference>
<keyword evidence="13" id="KW-1185">Reference proteome</keyword>
<sequence length="315" mass="34921">MDICNNDSTSHTRDANAPCGETTISPCSLAHPRFQATYLLNLQDQLVTPFLRLVPKQLSRELELSGMQLEYLGATIETFDEKEPDTARAMIKCFSVSIATDGGQKQDGFGYLSLAPELLSALFERFFGGRGDISQGSPTDPVSTPPTRAEHYLFESIAQCLLPLWQEIWHPLPSMSLNLLDTMTTDETPSEGRLMRSRYRLKLTEDTTGTFEINMPMSLLEHIAPGKKHHPAAHQHWHRRLTTALSQTPVELRAILAEQTLPLQKIMGFRKGDIVPLPLQETVVVNAEDQPVFTARVGIGSGHLALAFLDSLSAS</sequence>
<keyword evidence="8" id="KW-0472">Membrane</keyword>
<evidence type="ECO:0000256" key="3">
    <source>
        <dbReference type="ARBA" id="ARBA00011049"/>
    </source>
</evidence>
<reference evidence="13" key="1">
    <citation type="journal article" date="2019" name="Int. J. Syst. Evol. Microbiol.">
        <title>The Global Catalogue of Microorganisms (GCM) 10K type strain sequencing project: providing services to taxonomists for standard genome sequencing and annotation.</title>
        <authorList>
            <consortium name="The Broad Institute Genomics Platform"/>
            <consortium name="The Broad Institute Genome Sequencing Center for Infectious Disease"/>
            <person name="Wu L."/>
            <person name="Ma J."/>
        </authorList>
    </citation>
    <scope>NUCLEOTIDE SEQUENCE [LARGE SCALE GENOMIC DNA]</scope>
    <source>
        <strain evidence="13">JCM 17805</strain>
    </source>
</reference>
<evidence type="ECO:0000256" key="4">
    <source>
        <dbReference type="ARBA" id="ARBA00021898"/>
    </source>
</evidence>
<keyword evidence="9" id="KW-0975">Bacterial flagellum</keyword>
<evidence type="ECO:0000256" key="7">
    <source>
        <dbReference type="ARBA" id="ARBA00022779"/>
    </source>
</evidence>
<dbReference type="InterPro" id="IPR028976">
    <property type="entry name" value="CheC-like_sf"/>
</dbReference>
<evidence type="ECO:0000259" key="11">
    <source>
        <dbReference type="Pfam" id="PF01052"/>
    </source>
</evidence>
<evidence type="ECO:0000256" key="2">
    <source>
        <dbReference type="ARBA" id="ARBA00004202"/>
    </source>
</evidence>
<comment type="subcellular location">
    <subcellularLocation>
        <location evidence="1">Bacterial flagellum basal body</location>
    </subcellularLocation>
    <subcellularLocation>
        <location evidence="2">Cell membrane</location>
        <topology evidence="2">Peripheral membrane protein</topology>
    </subcellularLocation>
</comment>
<dbReference type="Gene3D" id="2.30.330.10">
    <property type="entry name" value="SpoA-like"/>
    <property type="match status" value="1"/>
</dbReference>
<evidence type="ECO:0000313" key="13">
    <source>
        <dbReference type="Proteomes" id="UP001500604"/>
    </source>
</evidence>
<comment type="similarity">
    <text evidence="3">Belongs to the FliM family.</text>
</comment>